<dbReference type="EMBL" id="CP032092">
    <property type="protein sequence ID" value="AXV67704.1"/>
    <property type="molecule type" value="Genomic_DNA"/>
</dbReference>
<proteinExistence type="predicted"/>
<feature type="domain" description="THIF-type NAD/FAD binding fold" evidence="1">
    <location>
        <begin position="16"/>
        <end position="131"/>
    </location>
</feature>
<sequence length="257" mass="29291">MNTFSIPSEWISKPLNVLVIGAGGTGSAFLSECFQLDYLLRKVTNHQVHLNISVYDDDKVSESNVGRQGFYPVDVGMYKAETLVSRFNLYGNLSWKYKNERLLPEVFDYRNYDLVVTCVDKAKVRADLGRFFANDNRGSRYNKSLMWLDLGNGRASGQIILGHAYEQINKLPNVFDLYPQLEIIVDIDEDSCSHIEALRKQEYGINKKVVLEATRLLWELLRKGSISHHGSYVDLESATVKPLKIDPVCWQVLGYNS</sequence>
<dbReference type="InterPro" id="IPR045886">
    <property type="entry name" value="ThiF/MoeB/HesA"/>
</dbReference>
<evidence type="ECO:0000259" key="1">
    <source>
        <dbReference type="Pfam" id="PF00899"/>
    </source>
</evidence>
<dbReference type="CDD" id="cd01483">
    <property type="entry name" value="E1_enzyme_family"/>
    <property type="match status" value="1"/>
</dbReference>
<dbReference type="GO" id="GO:0004792">
    <property type="term" value="F:thiosulfate-cyanide sulfurtransferase activity"/>
    <property type="evidence" value="ECO:0007669"/>
    <property type="project" value="TreeGrafter"/>
</dbReference>
<dbReference type="Gene3D" id="3.40.50.720">
    <property type="entry name" value="NAD(P)-binding Rossmann-like Domain"/>
    <property type="match status" value="1"/>
</dbReference>
<dbReference type="GO" id="GO:0008641">
    <property type="term" value="F:ubiquitin-like modifier activating enzyme activity"/>
    <property type="evidence" value="ECO:0007669"/>
    <property type="project" value="InterPro"/>
</dbReference>
<protein>
    <submittedName>
        <fullName evidence="2">PRTRC system ThiF family protein</fullName>
    </submittedName>
</protein>
<dbReference type="RefSeq" id="WP_118845515.1">
    <property type="nucleotide sequence ID" value="NZ_CP032092.1"/>
</dbReference>
<dbReference type="GO" id="GO:0016779">
    <property type="term" value="F:nucleotidyltransferase activity"/>
    <property type="evidence" value="ECO:0007669"/>
    <property type="project" value="TreeGrafter"/>
</dbReference>
<accession>A0AAD0WEM8</accession>
<dbReference type="InterPro" id="IPR000594">
    <property type="entry name" value="ThiF_NAD_FAD-bd"/>
</dbReference>
<dbReference type="PANTHER" id="PTHR10953:SF247">
    <property type="entry name" value="SLL6053 PROTEIN"/>
    <property type="match status" value="1"/>
</dbReference>
<keyword evidence="2" id="KW-0614">Plasmid</keyword>
<dbReference type="InterPro" id="IPR035985">
    <property type="entry name" value="Ubiquitin-activating_enz"/>
</dbReference>
<dbReference type="PANTHER" id="PTHR10953">
    <property type="entry name" value="UBIQUITIN-ACTIVATING ENZYME E1"/>
    <property type="match status" value="1"/>
</dbReference>
<dbReference type="Pfam" id="PF00899">
    <property type="entry name" value="ThiF"/>
    <property type="match status" value="1"/>
</dbReference>
<dbReference type="Proteomes" id="UP000264605">
    <property type="component" value="Plasmid unnamed2"/>
</dbReference>
<dbReference type="InterPro" id="IPR022500">
    <property type="entry name" value="PRTRC_ThiF"/>
</dbReference>
<evidence type="ECO:0000313" key="2">
    <source>
        <dbReference type="EMBL" id="AXV67704.1"/>
    </source>
</evidence>
<dbReference type="KEGG" id="pdj:D0907_20460"/>
<organism evidence="2 3">
    <name type="scientific">Pseudoalteromonas lipolytica</name>
    <dbReference type="NCBI Taxonomy" id="570156"/>
    <lineage>
        <taxon>Bacteria</taxon>
        <taxon>Pseudomonadati</taxon>
        <taxon>Pseudomonadota</taxon>
        <taxon>Gammaproteobacteria</taxon>
        <taxon>Alteromonadales</taxon>
        <taxon>Pseudoalteromonadaceae</taxon>
        <taxon>Pseudoalteromonas</taxon>
    </lineage>
</organism>
<geneLocation type="plasmid" evidence="2 3">
    <name>unnamed2</name>
</geneLocation>
<dbReference type="SUPFAM" id="SSF69572">
    <property type="entry name" value="Activating enzymes of the ubiquitin-like proteins"/>
    <property type="match status" value="1"/>
</dbReference>
<gene>
    <name evidence="2" type="ORF">D0907_20460</name>
</gene>
<reference evidence="2 3" key="1">
    <citation type="submission" date="2018-08" db="EMBL/GenBank/DDBJ databases">
        <title>Draft genome sequence of Pseudoalteromonas donghaensis HJ51.</title>
        <authorList>
            <person name="Oh J."/>
            <person name="Roh D."/>
        </authorList>
    </citation>
    <scope>NUCLEOTIDE SEQUENCE [LARGE SCALE GENOMIC DNA]</scope>
    <source>
        <strain evidence="2 3">HJ51</strain>
        <plasmid evidence="2 3">unnamed2</plasmid>
    </source>
</reference>
<evidence type="ECO:0000313" key="3">
    <source>
        <dbReference type="Proteomes" id="UP000264605"/>
    </source>
</evidence>
<dbReference type="AlphaFoldDB" id="A0AAD0WEM8"/>
<name>A0AAD0WEM8_9GAMM</name>
<dbReference type="GO" id="GO:0005737">
    <property type="term" value="C:cytoplasm"/>
    <property type="evidence" value="ECO:0007669"/>
    <property type="project" value="TreeGrafter"/>
</dbReference>
<dbReference type="NCBIfam" id="TIGR03736">
    <property type="entry name" value="PRTRC_ThiF"/>
    <property type="match status" value="1"/>
</dbReference>
<dbReference type="GeneID" id="99507853"/>